<dbReference type="AlphaFoldDB" id="A0A0E9XZX7"/>
<protein>
    <submittedName>
        <fullName evidence="1">Uncharacterized protein</fullName>
    </submittedName>
</protein>
<dbReference type="EMBL" id="GBXM01001172">
    <property type="protein sequence ID" value="JAI07406.1"/>
    <property type="molecule type" value="Transcribed_RNA"/>
</dbReference>
<organism evidence="1">
    <name type="scientific">Anguilla anguilla</name>
    <name type="common">European freshwater eel</name>
    <name type="synonym">Muraena anguilla</name>
    <dbReference type="NCBI Taxonomy" id="7936"/>
    <lineage>
        <taxon>Eukaryota</taxon>
        <taxon>Metazoa</taxon>
        <taxon>Chordata</taxon>
        <taxon>Craniata</taxon>
        <taxon>Vertebrata</taxon>
        <taxon>Euteleostomi</taxon>
        <taxon>Actinopterygii</taxon>
        <taxon>Neopterygii</taxon>
        <taxon>Teleostei</taxon>
        <taxon>Anguilliformes</taxon>
        <taxon>Anguillidae</taxon>
        <taxon>Anguilla</taxon>
    </lineage>
</organism>
<name>A0A0E9XZX7_ANGAN</name>
<accession>A0A0E9XZX7</accession>
<sequence>MSTTICLASLLSPQINTCRFASSPPDCSAHAETVLNALTTEAAGTSLLRCSAFDSGYWFRLRLLLTSTRTFPASISPPACWRKS</sequence>
<proteinExistence type="predicted"/>
<reference evidence="1" key="1">
    <citation type="submission" date="2014-11" db="EMBL/GenBank/DDBJ databases">
        <authorList>
            <person name="Amaro Gonzalez C."/>
        </authorList>
    </citation>
    <scope>NUCLEOTIDE SEQUENCE</scope>
</reference>
<evidence type="ECO:0000313" key="1">
    <source>
        <dbReference type="EMBL" id="JAI07406.1"/>
    </source>
</evidence>
<reference evidence="1" key="2">
    <citation type="journal article" date="2015" name="Fish Shellfish Immunol.">
        <title>Early steps in the European eel (Anguilla anguilla)-Vibrio vulnificus interaction in the gills: Role of the RtxA13 toxin.</title>
        <authorList>
            <person name="Callol A."/>
            <person name="Pajuelo D."/>
            <person name="Ebbesson L."/>
            <person name="Teles M."/>
            <person name="MacKenzie S."/>
            <person name="Amaro C."/>
        </authorList>
    </citation>
    <scope>NUCLEOTIDE SEQUENCE</scope>
</reference>